<feature type="transmembrane region" description="Helical" evidence="8">
    <location>
        <begin position="213"/>
        <end position="231"/>
    </location>
</feature>
<dbReference type="InterPro" id="IPR001046">
    <property type="entry name" value="NRAMP_fam"/>
</dbReference>
<feature type="transmembrane region" description="Helical" evidence="8">
    <location>
        <begin position="138"/>
        <end position="160"/>
    </location>
</feature>
<evidence type="ECO:0000256" key="1">
    <source>
        <dbReference type="ARBA" id="ARBA00004141"/>
    </source>
</evidence>
<keyword evidence="5 8" id="KW-1133">Transmembrane helix</keyword>
<feature type="transmembrane region" description="Helical" evidence="8">
    <location>
        <begin position="516"/>
        <end position="538"/>
    </location>
</feature>
<dbReference type="EMBL" id="LNIX01000001">
    <property type="protein sequence ID" value="OXA63112.1"/>
    <property type="molecule type" value="Genomic_DNA"/>
</dbReference>
<dbReference type="OrthoDB" id="409173at2759"/>
<dbReference type="STRING" id="158441.A0A226EZX2"/>
<feature type="compositionally biased region" description="Acidic residues" evidence="7">
    <location>
        <begin position="607"/>
        <end position="616"/>
    </location>
</feature>
<dbReference type="GO" id="GO:0005381">
    <property type="term" value="F:iron ion transmembrane transporter activity"/>
    <property type="evidence" value="ECO:0007669"/>
    <property type="project" value="TreeGrafter"/>
</dbReference>
<comment type="caution">
    <text evidence="9">The sequence shown here is derived from an EMBL/GenBank/DDBJ whole genome shotgun (WGS) entry which is preliminary data.</text>
</comment>
<dbReference type="Proteomes" id="UP000198287">
    <property type="component" value="Unassembled WGS sequence"/>
</dbReference>
<comment type="similarity">
    <text evidence="2">Belongs to the NRAMP family.</text>
</comment>
<dbReference type="GO" id="GO:0010008">
    <property type="term" value="C:endosome membrane"/>
    <property type="evidence" value="ECO:0007669"/>
    <property type="project" value="TreeGrafter"/>
</dbReference>
<feature type="transmembrane region" description="Helical" evidence="8">
    <location>
        <begin position="410"/>
        <end position="431"/>
    </location>
</feature>
<dbReference type="OMA" id="PWMQFYQ"/>
<evidence type="ECO:0000256" key="5">
    <source>
        <dbReference type="ARBA" id="ARBA00022989"/>
    </source>
</evidence>
<dbReference type="HAMAP" id="MF_00221">
    <property type="entry name" value="NRAMP"/>
    <property type="match status" value="1"/>
</dbReference>
<name>A0A226EZX2_FOLCA</name>
<feature type="transmembrane region" description="Helical" evidence="8">
    <location>
        <begin position="479"/>
        <end position="496"/>
    </location>
</feature>
<feature type="transmembrane region" description="Helical" evidence="8">
    <location>
        <begin position="285"/>
        <end position="308"/>
    </location>
</feature>
<protein>
    <submittedName>
        <fullName evidence="9">Protein Malvolio</fullName>
    </submittedName>
</protein>
<dbReference type="PANTHER" id="PTHR11706">
    <property type="entry name" value="SOLUTE CARRIER PROTEIN FAMILY 11 MEMBER"/>
    <property type="match status" value="1"/>
</dbReference>
<feature type="region of interest" description="Disordered" evidence="7">
    <location>
        <begin position="1"/>
        <end position="78"/>
    </location>
</feature>
<keyword evidence="10" id="KW-1185">Reference proteome</keyword>
<feature type="transmembrane region" description="Helical" evidence="8">
    <location>
        <begin position="329"/>
        <end position="352"/>
    </location>
</feature>
<reference evidence="9 10" key="1">
    <citation type="submission" date="2015-12" db="EMBL/GenBank/DDBJ databases">
        <title>The genome of Folsomia candida.</title>
        <authorList>
            <person name="Faddeeva A."/>
            <person name="Derks M.F."/>
            <person name="Anvar Y."/>
            <person name="Smit S."/>
            <person name="Van Straalen N."/>
            <person name="Roelofs D."/>
        </authorList>
    </citation>
    <scope>NUCLEOTIDE SEQUENCE [LARGE SCALE GENOMIC DNA]</scope>
    <source>
        <strain evidence="9 10">VU population</strain>
        <tissue evidence="9">Whole body</tissue>
    </source>
</reference>
<dbReference type="Pfam" id="PF01566">
    <property type="entry name" value="Nramp"/>
    <property type="match status" value="1"/>
</dbReference>
<sequence>MVKILEENRAGSAGESSGLYHSSETGDNNVVVARSSRPFVSPSPPEGDGGSSGYLKGSESPDQQDYNNSGYTNNNDDQQDTYFTDEIIHIPDQDSPAFSFRKLWAFTGPGFLMSIAYLDPGNIESDLQSGSAAQYKILWVLMWATILGLLMQRLAARLGVVSGMHLAEVCNRKYPVVPRVILWIMVEIAIIGSDMQEVIGTAIAFYLLSNKAIPLWGGVLITIVDTFTFLFLDKYGLRKLEAFFAILIATMALSFGYEYIKVAPDQGEVLKGMLIPWCSGCDRKVLLQAVGVVGAVIMPHNLYLHSALVKSREIDRTKKVQVKEANRYFFIEASIALFVSFLINLFVVAVFAHGMWGDHNTKRTNQDILEECLINNNTHASVFPNNTKEFQPDIYKGGVFLGCEYGEAAMYIWAIGILAAGQSSTMTGTYAGQFVMEGFLDLRWSRWKRVLLTRTVAILPTFLVAKFQDIEDLSGMNDMLNALMSLQLPFAVLPVISMTSSRNIMGDFRNGTVTKIVSVCVAAIIIGINIYFVGYYVTTAFPPYWFVYFGVIVFGVLYLTFITYLLLHMFVSMGFTGLSRFEFARNIEREMEPKILQNSGGTGNYGYEEEEEENNDDGGVNALNNDNEETHDNKASSSSQNA</sequence>
<feature type="transmembrane region" description="Helical" evidence="8">
    <location>
        <begin position="544"/>
        <end position="567"/>
    </location>
</feature>
<keyword evidence="6 8" id="KW-0472">Membrane</keyword>
<dbReference type="PANTHER" id="PTHR11706:SF33">
    <property type="entry name" value="NATURAL RESISTANCE-ASSOCIATED MACROPHAGE PROTEIN 2"/>
    <property type="match status" value="1"/>
</dbReference>
<dbReference type="NCBIfam" id="TIGR01197">
    <property type="entry name" value="nramp"/>
    <property type="match status" value="1"/>
</dbReference>
<keyword evidence="3" id="KW-0813">Transport</keyword>
<evidence type="ECO:0000256" key="7">
    <source>
        <dbReference type="SAM" id="MobiDB-lite"/>
    </source>
</evidence>
<feature type="region of interest" description="Disordered" evidence="7">
    <location>
        <begin position="596"/>
        <end position="642"/>
    </location>
</feature>
<evidence type="ECO:0000256" key="4">
    <source>
        <dbReference type="ARBA" id="ARBA00022692"/>
    </source>
</evidence>
<organism evidence="9 10">
    <name type="scientific">Folsomia candida</name>
    <name type="common">Springtail</name>
    <dbReference type="NCBI Taxonomy" id="158441"/>
    <lineage>
        <taxon>Eukaryota</taxon>
        <taxon>Metazoa</taxon>
        <taxon>Ecdysozoa</taxon>
        <taxon>Arthropoda</taxon>
        <taxon>Hexapoda</taxon>
        <taxon>Collembola</taxon>
        <taxon>Entomobryomorpha</taxon>
        <taxon>Isotomoidea</taxon>
        <taxon>Isotomidae</taxon>
        <taxon>Proisotominae</taxon>
        <taxon>Folsomia</taxon>
    </lineage>
</organism>
<evidence type="ECO:0000256" key="8">
    <source>
        <dbReference type="SAM" id="Phobius"/>
    </source>
</evidence>
<comment type="subcellular location">
    <subcellularLocation>
        <location evidence="1">Membrane</location>
        <topology evidence="1">Multi-pass membrane protein</topology>
    </subcellularLocation>
</comment>
<feature type="transmembrane region" description="Helical" evidence="8">
    <location>
        <begin position="451"/>
        <end position="467"/>
    </location>
</feature>
<dbReference type="NCBIfam" id="NF037982">
    <property type="entry name" value="Nramp_1"/>
    <property type="match status" value="1"/>
</dbReference>
<dbReference type="AlphaFoldDB" id="A0A226EZX2"/>
<proteinExistence type="inferred from homology"/>
<evidence type="ECO:0000256" key="6">
    <source>
        <dbReference type="ARBA" id="ARBA00023136"/>
    </source>
</evidence>
<dbReference type="GO" id="GO:0005886">
    <property type="term" value="C:plasma membrane"/>
    <property type="evidence" value="ECO:0007669"/>
    <property type="project" value="TreeGrafter"/>
</dbReference>
<keyword evidence="4 8" id="KW-0812">Transmembrane</keyword>
<feature type="transmembrane region" description="Helical" evidence="8">
    <location>
        <begin position="243"/>
        <end position="260"/>
    </location>
</feature>
<feature type="compositionally biased region" description="Low complexity" evidence="7">
    <location>
        <begin position="30"/>
        <end position="40"/>
    </location>
</feature>
<gene>
    <name evidence="9" type="ORF">Fcan01_03651</name>
</gene>
<dbReference type="GO" id="GO:0015086">
    <property type="term" value="F:cadmium ion transmembrane transporter activity"/>
    <property type="evidence" value="ECO:0007669"/>
    <property type="project" value="TreeGrafter"/>
</dbReference>
<feature type="compositionally biased region" description="Polar residues" evidence="7">
    <location>
        <begin position="19"/>
        <end position="28"/>
    </location>
</feature>
<evidence type="ECO:0000313" key="10">
    <source>
        <dbReference type="Proteomes" id="UP000198287"/>
    </source>
</evidence>
<dbReference type="PRINTS" id="PR00447">
    <property type="entry name" value="NATRESASSCMP"/>
</dbReference>
<evidence type="ECO:0000313" key="9">
    <source>
        <dbReference type="EMBL" id="OXA63112.1"/>
    </source>
</evidence>
<dbReference type="GO" id="GO:0005384">
    <property type="term" value="F:manganese ion transmembrane transporter activity"/>
    <property type="evidence" value="ECO:0007669"/>
    <property type="project" value="TreeGrafter"/>
</dbReference>
<evidence type="ECO:0000256" key="3">
    <source>
        <dbReference type="ARBA" id="ARBA00022448"/>
    </source>
</evidence>
<accession>A0A226EZX2</accession>
<evidence type="ECO:0000256" key="2">
    <source>
        <dbReference type="ARBA" id="ARBA00006670"/>
    </source>
</evidence>
<feature type="compositionally biased region" description="Polar residues" evidence="7">
    <location>
        <begin position="60"/>
        <end position="78"/>
    </location>
</feature>